<dbReference type="SUPFAM" id="SSF81296">
    <property type="entry name" value="E set domains"/>
    <property type="match status" value="1"/>
</dbReference>
<dbReference type="PANTHER" id="PTHR12533:SF11">
    <property type="entry name" value="NUCLEAR FACTOR OF ACTIVATED T-CELLS, CYTOPLASMIC 4"/>
    <property type="match status" value="1"/>
</dbReference>
<dbReference type="EMBL" id="JAHUTI010020195">
    <property type="protein sequence ID" value="MED6238513.1"/>
    <property type="molecule type" value="Genomic_DNA"/>
</dbReference>
<dbReference type="Pfam" id="PF16179">
    <property type="entry name" value="RHD_dimer"/>
    <property type="match status" value="1"/>
</dbReference>
<keyword evidence="8" id="KW-0539">Nucleus</keyword>
<protein>
    <recommendedName>
        <fullName evidence="10">RHD domain-containing protein</fullName>
    </recommendedName>
</protein>
<dbReference type="PANTHER" id="PTHR12533">
    <property type="entry name" value="NFAT"/>
    <property type="match status" value="1"/>
</dbReference>
<evidence type="ECO:0000256" key="5">
    <source>
        <dbReference type="ARBA" id="ARBA00023015"/>
    </source>
</evidence>
<dbReference type="SUPFAM" id="SSF49417">
    <property type="entry name" value="p53-like transcription factors"/>
    <property type="match status" value="1"/>
</dbReference>
<dbReference type="Gene3D" id="2.60.40.10">
    <property type="entry name" value="Immunoglobulins"/>
    <property type="match status" value="1"/>
</dbReference>
<keyword evidence="5" id="KW-0805">Transcription regulation</keyword>
<sequence length="897" mass="98035">MGAAPGSGWEEGEFEFKLVFEEDPPQRQIQGPSPAHTAEPESSVAGEEESDGALLRLDSNNLGTDNHLANAHAGHSINIPSPPPSSNQRAGMHSPPPRRAAVREFSGTYESLPARSVQVSESCVVDCPSIQITTISPEDDPAPIIPNYWDMGSSGRWDRERLYLPLLDPFSYRDRFPGSLSPSPASSPSSRGWLSPASSCDSLLVEEEELNEATISFGLSPSSRPTSPGGKKRRNSPLASPCISRRGSYSEDLQGCNLEGGESTSQSQALPSSCELNIPQKTRKTSLEQLSPREVDQEQVLARTSPCPLPETQQTRREPPPLGMDYLPVPPALAWGRTRASAHSPLFRSNALPPLDWPLPSQFDQYELRIEVQPRPHHRAHYETEGSRGAVKAAPTGHPVVKLCGYTERKPLSLQVFVGTADDRSIRPHPFYQIHRVTGKMVGTASHESVQAGTKLLDIPLNPENNMTALIDCAGILKLRNSDIELRKGETDVGRKNTRVRLVFRTHLPAAPPVAPSGRVLALQVASLPIECSQRSAQELPVIESVSLTSCSVEGGEELLLSGTNFLPISRVLFMERGSDGKLQWEEEAHVDRDNSNECLLCVRVPAYSDLSVSRPVSVSLYVSNGKRKRSSTHCFKYLPVMFKEEDPLLSRPSVPPLDGGTVCPAEGPLRMDRGYHVSDDQGLGFHLPPYPSTYSPPCPAISYHEEFCSKPDSTVEEPSGSRAALSERHPSFENLELGFTELLPPLYPRGPQPPSPSPSPWLDSPYLSSSPSPSHSSSLSPFPTESPLANSPLPPIPTSPFPQYSAYPQEMCPSPPSNPYQDTCPAPYSHFEGWEPQGRMLGTGHGGEVNAKNHECPLEFTSSASMHHITFEEVSEFIGEDIQAYQSRSHMNNQSN</sequence>
<keyword evidence="6" id="KW-0238">DNA-binding</keyword>
<dbReference type="InterPro" id="IPR002909">
    <property type="entry name" value="IPT_dom"/>
</dbReference>
<dbReference type="InterPro" id="IPR014756">
    <property type="entry name" value="Ig_E-set"/>
</dbReference>
<keyword evidence="12" id="KW-1185">Reference proteome</keyword>
<evidence type="ECO:0000256" key="4">
    <source>
        <dbReference type="ARBA" id="ARBA00022553"/>
    </source>
</evidence>
<accession>A0ABU7ALQ8</accession>
<feature type="compositionally biased region" description="Polar residues" evidence="9">
    <location>
        <begin position="214"/>
        <end position="226"/>
    </location>
</feature>
<dbReference type="PRINTS" id="PR01789">
    <property type="entry name" value="NUCFACTORATC"/>
</dbReference>
<evidence type="ECO:0000256" key="3">
    <source>
        <dbReference type="ARBA" id="ARBA00022490"/>
    </source>
</evidence>
<evidence type="ECO:0000313" key="12">
    <source>
        <dbReference type="Proteomes" id="UP001345963"/>
    </source>
</evidence>
<feature type="compositionally biased region" description="Pro residues" evidence="9">
    <location>
        <begin position="746"/>
        <end position="760"/>
    </location>
</feature>
<name>A0ABU7ALQ8_9TELE</name>
<proteinExistence type="predicted"/>
<keyword evidence="7" id="KW-0804">Transcription</keyword>
<dbReference type="InterPro" id="IPR032397">
    <property type="entry name" value="RHD_dimer"/>
</dbReference>
<dbReference type="InterPro" id="IPR037059">
    <property type="entry name" value="RHD_DNA_bind_dom_sf"/>
</dbReference>
<feature type="domain" description="RHD" evidence="10">
    <location>
        <begin position="350"/>
        <end position="537"/>
    </location>
</feature>
<evidence type="ECO:0000259" key="10">
    <source>
        <dbReference type="PROSITE" id="PS50254"/>
    </source>
</evidence>
<organism evidence="11 12">
    <name type="scientific">Ataeniobius toweri</name>
    <dbReference type="NCBI Taxonomy" id="208326"/>
    <lineage>
        <taxon>Eukaryota</taxon>
        <taxon>Metazoa</taxon>
        <taxon>Chordata</taxon>
        <taxon>Craniata</taxon>
        <taxon>Vertebrata</taxon>
        <taxon>Euteleostomi</taxon>
        <taxon>Actinopterygii</taxon>
        <taxon>Neopterygii</taxon>
        <taxon>Teleostei</taxon>
        <taxon>Neoteleostei</taxon>
        <taxon>Acanthomorphata</taxon>
        <taxon>Ovalentaria</taxon>
        <taxon>Atherinomorphae</taxon>
        <taxon>Cyprinodontiformes</taxon>
        <taxon>Goodeidae</taxon>
        <taxon>Ataeniobius</taxon>
    </lineage>
</organism>
<feature type="region of interest" description="Disordered" evidence="9">
    <location>
        <begin position="744"/>
        <end position="849"/>
    </location>
</feature>
<dbReference type="Proteomes" id="UP001345963">
    <property type="component" value="Unassembled WGS sequence"/>
</dbReference>
<dbReference type="InterPro" id="IPR008366">
    <property type="entry name" value="NFAT"/>
</dbReference>
<keyword evidence="3" id="KW-0963">Cytoplasm</keyword>
<evidence type="ECO:0000256" key="2">
    <source>
        <dbReference type="ARBA" id="ARBA00004496"/>
    </source>
</evidence>
<gene>
    <name evidence="11" type="ORF">ATANTOWER_023577</name>
</gene>
<dbReference type="Pfam" id="PF00554">
    <property type="entry name" value="RHD_DNA_bind"/>
    <property type="match status" value="1"/>
</dbReference>
<dbReference type="SMART" id="SM00429">
    <property type="entry name" value="IPT"/>
    <property type="match status" value="1"/>
</dbReference>
<dbReference type="InterPro" id="IPR011539">
    <property type="entry name" value="RHD_DNA_bind_dom"/>
</dbReference>
<evidence type="ECO:0000256" key="8">
    <source>
        <dbReference type="ARBA" id="ARBA00023242"/>
    </source>
</evidence>
<evidence type="ECO:0000313" key="11">
    <source>
        <dbReference type="EMBL" id="MED6238513.1"/>
    </source>
</evidence>
<dbReference type="PROSITE" id="PS50254">
    <property type="entry name" value="REL_2"/>
    <property type="match status" value="1"/>
</dbReference>
<comment type="subcellular location">
    <subcellularLocation>
        <location evidence="2">Cytoplasm</location>
    </subcellularLocation>
    <subcellularLocation>
        <location evidence="1">Nucleus</location>
    </subcellularLocation>
</comment>
<dbReference type="Gene3D" id="2.60.40.340">
    <property type="entry name" value="Rel homology domain (RHD), DNA-binding domain"/>
    <property type="match status" value="1"/>
</dbReference>
<evidence type="ECO:0000256" key="9">
    <source>
        <dbReference type="SAM" id="MobiDB-lite"/>
    </source>
</evidence>
<evidence type="ECO:0000256" key="6">
    <source>
        <dbReference type="ARBA" id="ARBA00023125"/>
    </source>
</evidence>
<dbReference type="InterPro" id="IPR008967">
    <property type="entry name" value="p53-like_TF_DNA-bd_sf"/>
</dbReference>
<feature type="region of interest" description="Disordered" evidence="9">
    <location>
        <begin position="214"/>
        <end position="298"/>
    </location>
</feature>
<dbReference type="InterPro" id="IPR013783">
    <property type="entry name" value="Ig-like_fold"/>
</dbReference>
<feature type="compositionally biased region" description="Polar residues" evidence="9">
    <location>
        <begin position="262"/>
        <end position="275"/>
    </location>
</feature>
<feature type="region of interest" description="Disordered" evidence="9">
    <location>
        <begin position="1"/>
        <end position="100"/>
    </location>
</feature>
<keyword evidence="4" id="KW-0597">Phosphoprotein</keyword>
<feature type="compositionally biased region" description="Low complexity" evidence="9">
    <location>
        <begin position="761"/>
        <end position="789"/>
    </location>
</feature>
<comment type="caution">
    <text evidence="11">The sequence shown here is derived from an EMBL/GenBank/DDBJ whole genome shotgun (WGS) entry which is preliminary data.</text>
</comment>
<evidence type="ECO:0000256" key="1">
    <source>
        <dbReference type="ARBA" id="ARBA00004123"/>
    </source>
</evidence>
<evidence type="ECO:0000256" key="7">
    <source>
        <dbReference type="ARBA" id="ARBA00023163"/>
    </source>
</evidence>
<reference evidence="11 12" key="1">
    <citation type="submission" date="2021-07" db="EMBL/GenBank/DDBJ databases">
        <authorList>
            <person name="Palmer J.M."/>
        </authorList>
    </citation>
    <scope>NUCLEOTIDE SEQUENCE [LARGE SCALE GENOMIC DNA]</scope>
    <source>
        <strain evidence="11 12">AT_MEX2019</strain>
        <tissue evidence="11">Muscle</tissue>
    </source>
</reference>